<evidence type="ECO:0000256" key="1">
    <source>
        <dbReference type="ARBA" id="ARBA00004651"/>
    </source>
</evidence>
<dbReference type="PIRSF" id="PIRSF006603">
    <property type="entry name" value="DinF"/>
    <property type="match status" value="1"/>
</dbReference>
<organism evidence="8 9">
    <name type="scientific">Campylobacter corcagiensis</name>
    <dbReference type="NCBI Taxonomy" id="1448857"/>
    <lineage>
        <taxon>Bacteria</taxon>
        <taxon>Pseudomonadati</taxon>
        <taxon>Campylobacterota</taxon>
        <taxon>Epsilonproteobacteria</taxon>
        <taxon>Campylobacterales</taxon>
        <taxon>Campylobacteraceae</taxon>
        <taxon>Campylobacter</taxon>
    </lineage>
</organism>
<dbReference type="NCBIfam" id="TIGR00797">
    <property type="entry name" value="matE"/>
    <property type="match status" value="1"/>
</dbReference>
<feature type="transmembrane region" description="Helical" evidence="7">
    <location>
        <begin position="92"/>
        <end position="113"/>
    </location>
</feature>
<feature type="transmembrane region" description="Helical" evidence="7">
    <location>
        <begin position="12"/>
        <end position="31"/>
    </location>
</feature>
<dbReference type="InterPro" id="IPR048279">
    <property type="entry name" value="MdtK-like"/>
</dbReference>
<dbReference type="InterPro" id="IPR047135">
    <property type="entry name" value="YsiQ"/>
</dbReference>
<feature type="transmembrane region" description="Helical" evidence="7">
    <location>
        <begin position="309"/>
        <end position="328"/>
    </location>
</feature>
<keyword evidence="9" id="KW-1185">Reference proteome</keyword>
<keyword evidence="4 7" id="KW-0812">Transmembrane</keyword>
<accession>A0A7M1LEI6</accession>
<dbReference type="GO" id="GO:0015297">
    <property type="term" value="F:antiporter activity"/>
    <property type="evidence" value="ECO:0007669"/>
    <property type="project" value="InterPro"/>
</dbReference>
<feature type="transmembrane region" description="Helical" evidence="7">
    <location>
        <begin position="270"/>
        <end position="297"/>
    </location>
</feature>
<dbReference type="Pfam" id="PF01554">
    <property type="entry name" value="MatE"/>
    <property type="match status" value="2"/>
</dbReference>
<reference evidence="8 9" key="1">
    <citation type="submission" date="2020-10" db="EMBL/GenBank/DDBJ databases">
        <title>Campylobacter and Helicobacter PacBio genomes.</title>
        <authorList>
            <person name="Lane C."/>
        </authorList>
    </citation>
    <scope>NUCLEOTIDE SEQUENCE [LARGE SCALE GENOMIC DNA]</scope>
    <source>
        <strain evidence="8 9">2016D-0077</strain>
    </source>
</reference>
<protein>
    <submittedName>
        <fullName evidence="8">MATE family efflux transporter</fullName>
    </submittedName>
</protein>
<comment type="subcellular location">
    <subcellularLocation>
        <location evidence="1">Cell membrane</location>
        <topology evidence="1">Multi-pass membrane protein</topology>
    </subcellularLocation>
</comment>
<feature type="transmembrane region" description="Helical" evidence="7">
    <location>
        <begin position="51"/>
        <end position="72"/>
    </location>
</feature>
<dbReference type="GO" id="GO:0005886">
    <property type="term" value="C:plasma membrane"/>
    <property type="evidence" value="ECO:0007669"/>
    <property type="project" value="UniProtKB-SubCell"/>
</dbReference>
<evidence type="ECO:0000313" key="9">
    <source>
        <dbReference type="Proteomes" id="UP000594749"/>
    </source>
</evidence>
<feature type="transmembrane region" description="Helical" evidence="7">
    <location>
        <begin position="406"/>
        <end position="428"/>
    </location>
</feature>
<dbReference type="PANTHER" id="PTHR42925:SF1">
    <property type="entry name" value="VIRULENCE FACTOR MVIN"/>
    <property type="match status" value="1"/>
</dbReference>
<keyword evidence="3" id="KW-1003">Cell membrane</keyword>
<keyword evidence="6 7" id="KW-0472">Membrane</keyword>
<evidence type="ECO:0000256" key="5">
    <source>
        <dbReference type="ARBA" id="ARBA00022989"/>
    </source>
</evidence>
<dbReference type="GO" id="GO:0042910">
    <property type="term" value="F:xenobiotic transmembrane transporter activity"/>
    <property type="evidence" value="ECO:0007669"/>
    <property type="project" value="InterPro"/>
</dbReference>
<evidence type="ECO:0000313" key="8">
    <source>
        <dbReference type="EMBL" id="QOQ86743.1"/>
    </source>
</evidence>
<proteinExistence type="predicted"/>
<dbReference type="Proteomes" id="UP000594749">
    <property type="component" value="Chromosome"/>
</dbReference>
<name>A0A7M1LEI6_9BACT</name>
<feature type="transmembrane region" description="Helical" evidence="7">
    <location>
        <begin position="380"/>
        <end position="400"/>
    </location>
</feature>
<gene>
    <name evidence="8" type="ORF">IMC76_05840</name>
</gene>
<evidence type="ECO:0000256" key="2">
    <source>
        <dbReference type="ARBA" id="ARBA00022448"/>
    </source>
</evidence>
<feature type="transmembrane region" description="Helical" evidence="7">
    <location>
        <begin position="154"/>
        <end position="174"/>
    </location>
</feature>
<dbReference type="AlphaFoldDB" id="A0A7M1LEI6"/>
<dbReference type="RefSeq" id="WP_025803198.1">
    <property type="nucleotide sequence ID" value="NZ_CP053842.1"/>
</dbReference>
<feature type="transmembrane region" description="Helical" evidence="7">
    <location>
        <begin position="194"/>
        <end position="214"/>
    </location>
</feature>
<dbReference type="OrthoDB" id="9806302at2"/>
<evidence type="ECO:0000256" key="4">
    <source>
        <dbReference type="ARBA" id="ARBA00022692"/>
    </source>
</evidence>
<keyword evidence="5 7" id="KW-1133">Transmembrane helix</keyword>
<evidence type="ECO:0000256" key="7">
    <source>
        <dbReference type="SAM" id="Phobius"/>
    </source>
</evidence>
<dbReference type="PANTHER" id="PTHR42925">
    <property type="entry name" value="MULTIDRUG AND TOXIN EFFLUX PROTEIN MATE FAMILY"/>
    <property type="match status" value="1"/>
</dbReference>
<evidence type="ECO:0000256" key="6">
    <source>
        <dbReference type="ARBA" id="ARBA00023136"/>
    </source>
</evidence>
<evidence type="ECO:0000256" key="3">
    <source>
        <dbReference type="ARBA" id="ARBA00022475"/>
    </source>
</evidence>
<feature type="transmembrane region" description="Helical" evidence="7">
    <location>
        <begin position="125"/>
        <end position="147"/>
    </location>
</feature>
<keyword evidence="2" id="KW-0813">Transport</keyword>
<sequence>MEKEISLKNLFFPIYINMLLSLSTVMANTFMMSMIDPRLVGAMGAGNQVMVLFQTVFNLLAVGCSIVVAQAIGAKNRRLSIKAVHVSISFNFVVGFISGIFVFFGAFFMLHMLQVPDGVFDESYHYLRVISIALIFDALAIVLIAVIRAYGYATYTMIAAICISVLTILGNYIALFEPFGIPYYGLEGVGYSTIFGRFIGVIILFVLLIKVVKFKIYMRFFFKIPLYVLSKIIKIGLPAAGEEAVWTIQYLTAFAFVASMGESSLATQTIYFQISAFIFFASAAIGLANEIIVARLIGSGENEKAYHTTFRNLFIGLVTTALFLVVIFSLKHNIMRALNLTPDIVKLMLPLFTLSIFLELSRTLNVIMVNAIRATGDAKFPFYMGVIFMLGVSLPVGWYLGIHLEWGILGVWIGFVADEFLRGLAHLLRWKSKKWQGKQLV</sequence>
<dbReference type="EMBL" id="CP063078">
    <property type="protein sequence ID" value="QOQ86743.1"/>
    <property type="molecule type" value="Genomic_DNA"/>
</dbReference>
<dbReference type="InterPro" id="IPR002528">
    <property type="entry name" value="MATE_fam"/>
</dbReference>
<dbReference type="CDD" id="cd13134">
    <property type="entry name" value="MATE_like_8"/>
    <property type="match status" value="1"/>
</dbReference>